<organism evidence="2 3">
    <name type="scientific">Erythrobacter dokdonensis DSW-74</name>
    <dbReference type="NCBI Taxonomy" id="1300349"/>
    <lineage>
        <taxon>Bacteria</taxon>
        <taxon>Pseudomonadati</taxon>
        <taxon>Pseudomonadota</taxon>
        <taxon>Alphaproteobacteria</taxon>
        <taxon>Sphingomonadales</taxon>
        <taxon>Erythrobacteraceae</taxon>
        <taxon>Erythrobacter/Porphyrobacter group</taxon>
        <taxon>Erythrobacter</taxon>
    </lineage>
</organism>
<dbReference type="EMBL" id="LZYB01000001">
    <property type="protein sequence ID" value="OBV12526.1"/>
    <property type="molecule type" value="Genomic_DNA"/>
</dbReference>
<keyword evidence="1" id="KW-0472">Membrane</keyword>
<evidence type="ECO:0000313" key="2">
    <source>
        <dbReference type="EMBL" id="OBV12526.1"/>
    </source>
</evidence>
<dbReference type="PATRIC" id="fig|1300349.4.peg.653"/>
<protein>
    <submittedName>
        <fullName evidence="2">DUF1467 domain-containing protein</fullName>
    </submittedName>
</protein>
<dbReference type="Proteomes" id="UP000092484">
    <property type="component" value="Unassembled WGS sequence"/>
</dbReference>
<dbReference type="RefSeq" id="WP_068862333.1">
    <property type="nucleotide sequence ID" value="NZ_LZYB01000001.1"/>
</dbReference>
<dbReference type="STRING" id="1300349.I603_0657"/>
<comment type="caution">
    <text evidence="2">The sequence shown here is derived from an EMBL/GenBank/DDBJ whole genome shotgun (WGS) entry which is preliminary data.</text>
</comment>
<keyword evidence="1" id="KW-1133">Transmembrane helix</keyword>
<proteinExistence type="predicted"/>
<dbReference type="InterPro" id="IPR009935">
    <property type="entry name" value="DUF1467"/>
</dbReference>
<dbReference type="Pfam" id="PF07330">
    <property type="entry name" value="DUF1467"/>
    <property type="match status" value="1"/>
</dbReference>
<keyword evidence="3" id="KW-1185">Reference proteome</keyword>
<gene>
    <name evidence="2" type="ORF">I603_0657</name>
</gene>
<keyword evidence="1" id="KW-0812">Transmembrane</keyword>
<feature type="transmembrane region" description="Helical" evidence="1">
    <location>
        <begin position="53"/>
        <end position="72"/>
    </location>
</feature>
<sequence>MQITSIAAIYFLFWVMSAFVMLPFGVRTADEAGVEKVPGQAESAPVNFRPGRLALRATIIAALLTALFVANYEYAWITIADIDVLPKPPGAAAD</sequence>
<name>A0A1A7BLC5_9SPHN</name>
<evidence type="ECO:0000313" key="3">
    <source>
        <dbReference type="Proteomes" id="UP000092484"/>
    </source>
</evidence>
<feature type="transmembrane region" description="Helical" evidence="1">
    <location>
        <begin position="7"/>
        <end position="26"/>
    </location>
</feature>
<accession>A0A1A7BLC5</accession>
<dbReference type="AlphaFoldDB" id="A0A1A7BLC5"/>
<reference evidence="2 3" key="1">
    <citation type="submission" date="2016-06" db="EMBL/GenBank/DDBJ databases">
        <title>Genome sequence of Porphyrobacter dokdonensis DSW-74.</title>
        <authorList>
            <person name="Kim J.F."/>
            <person name="Song J.Y."/>
        </authorList>
    </citation>
    <scope>NUCLEOTIDE SEQUENCE [LARGE SCALE GENOMIC DNA]</scope>
    <source>
        <strain evidence="2 3">DSW-74</strain>
    </source>
</reference>
<evidence type="ECO:0000256" key="1">
    <source>
        <dbReference type="SAM" id="Phobius"/>
    </source>
</evidence>